<protein>
    <submittedName>
        <fullName evidence="2">Uncharacterized protein</fullName>
    </submittedName>
</protein>
<sequence>MPRRASNYREARGSCGEPRSPVFIAACLSRQSSSGIFGIRRARFSSPGIAEFLFEFFFFSLRVFMFLGRARSSFFRPFRLFGVCALSCPSPGIAEFLFAFFLSEFSIRYE</sequence>
<accession>A0AAW2GYC1</accession>
<proteinExistence type="predicted"/>
<gene>
    <name evidence="2" type="ORF">PUN28_000158</name>
</gene>
<dbReference type="Proteomes" id="UP001430953">
    <property type="component" value="Unassembled WGS sequence"/>
</dbReference>
<name>A0AAW2GYC1_9HYME</name>
<evidence type="ECO:0000256" key="1">
    <source>
        <dbReference type="SAM" id="Phobius"/>
    </source>
</evidence>
<comment type="caution">
    <text evidence="2">The sequence shown here is derived from an EMBL/GenBank/DDBJ whole genome shotgun (WGS) entry which is preliminary data.</text>
</comment>
<dbReference type="EMBL" id="JADYXP020000001">
    <property type="protein sequence ID" value="KAL0132186.1"/>
    <property type="molecule type" value="Genomic_DNA"/>
</dbReference>
<evidence type="ECO:0000313" key="3">
    <source>
        <dbReference type="Proteomes" id="UP001430953"/>
    </source>
</evidence>
<reference evidence="2 3" key="1">
    <citation type="submission" date="2023-03" db="EMBL/GenBank/DDBJ databases">
        <title>High recombination rates correlate with genetic variation in Cardiocondyla obscurior ants.</title>
        <authorList>
            <person name="Errbii M."/>
        </authorList>
    </citation>
    <scope>NUCLEOTIDE SEQUENCE [LARGE SCALE GENOMIC DNA]</scope>
    <source>
        <strain evidence="2">Alpha-2009</strain>
        <tissue evidence="2">Whole body</tissue>
    </source>
</reference>
<keyword evidence="1" id="KW-1133">Transmembrane helix</keyword>
<keyword evidence="1" id="KW-0812">Transmembrane</keyword>
<organism evidence="2 3">
    <name type="scientific">Cardiocondyla obscurior</name>
    <dbReference type="NCBI Taxonomy" id="286306"/>
    <lineage>
        <taxon>Eukaryota</taxon>
        <taxon>Metazoa</taxon>
        <taxon>Ecdysozoa</taxon>
        <taxon>Arthropoda</taxon>
        <taxon>Hexapoda</taxon>
        <taxon>Insecta</taxon>
        <taxon>Pterygota</taxon>
        <taxon>Neoptera</taxon>
        <taxon>Endopterygota</taxon>
        <taxon>Hymenoptera</taxon>
        <taxon>Apocrita</taxon>
        <taxon>Aculeata</taxon>
        <taxon>Formicoidea</taxon>
        <taxon>Formicidae</taxon>
        <taxon>Myrmicinae</taxon>
        <taxon>Cardiocondyla</taxon>
    </lineage>
</organism>
<evidence type="ECO:0000313" key="2">
    <source>
        <dbReference type="EMBL" id="KAL0132186.1"/>
    </source>
</evidence>
<keyword evidence="1" id="KW-0472">Membrane</keyword>
<dbReference type="AlphaFoldDB" id="A0AAW2GYC1"/>
<keyword evidence="3" id="KW-1185">Reference proteome</keyword>
<feature type="transmembrane region" description="Helical" evidence="1">
    <location>
        <begin position="80"/>
        <end position="102"/>
    </location>
</feature>
<feature type="transmembrane region" description="Helical" evidence="1">
    <location>
        <begin position="49"/>
        <end position="68"/>
    </location>
</feature>